<dbReference type="EMBL" id="GL870881">
    <property type="protein sequence ID" value="EIJ87531.1"/>
    <property type="molecule type" value="Genomic_DNA"/>
</dbReference>
<evidence type="ECO:0000256" key="5">
    <source>
        <dbReference type="ARBA" id="ARBA00023136"/>
    </source>
</evidence>
<keyword evidence="4 6" id="KW-1133">Transmembrane helix</keyword>
<feature type="transmembrane region" description="Helical" evidence="6">
    <location>
        <begin position="459"/>
        <end position="480"/>
    </location>
</feature>
<dbReference type="GO" id="GO:0016020">
    <property type="term" value="C:membrane"/>
    <property type="evidence" value="ECO:0007669"/>
    <property type="project" value="UniProtKB-SubCell"/>
</dbReference>
<dbReference type="Proteomes" id="UP000002872">
    <property type="component" value="Unassembled WGS sequence"/>
</dbReference>
<dbReference type="AlphaFoldDB" id="I3EE84"/>
<feature type="transmembrane region" description="Helical" evidence="6">
    <location>
        <begin position="315"/>
        <end position="337"/>
    </location>
</feature>
<proteinExistence type="predicted"/>
<dbReference type="HOGENOM" id="CLU_020642_0_0_1"/>
<dbReference type="OMA" id="HIIWSET"/>
<dbReference type="InterPro" id="IPR027417">
    <property type="entry name" value="P-loop_NTPase"/>
</dbReference>
<keyword evidence="5 6" id="KW-0472">Membrane</keyword>
<feature type="transmembrane region" description="Helical" evidence="6">
    <location>
        <begin position="405"/>
        <end position="428"/>
    </location>
</feature>
<keyword evidence="9" id="KW-1185">Reference proteome</keyword>
<feature type="transmembrane region" description="Helical" evidence="6">
    <location>
        <begin position="516"/>
        <end position="538"/>
    </location>
</feature>
<keyword evidence="3 6" id="KW-0812">Transmembrane</keyword>
<dbReference type="OrthoDB" id="2196280at2759"/>
<feature type="transmembrane region" description="Helical" evidence="6">
    <location>
        <begin position="486"/>
        <end position="504"/>
    </location>
</feature>
<evidence type="ECO:0000313" key="8">
    <source>
        <dbReference type="EMBL" id="EIJ87531.1"/>
    </source>
</evidence>
<reference evidence="8" key="1">
    <citation type="submission" date="2011-01" db="EMBL/GenBank/DDBJ databases">
        <title>The Genome Sequence of Nematocida parisii strain ERTm3.</title>
        <authorList>
            <consortium name="The Broad Institute Genome Sequencing Platform"/>
            <consortium name="The Broad Institute Genome Sequencing Center for Infectious Disease"/>
            <person name="Cuomo C."/>
            <person name="Troemel E."/>
            <person name="Young S.K."/>
            <person name="Zeng Q."/>
            <person name="Gargeya S."/>
            <person name="Fitzgerald M."/>
            <person name="Haas B."/>
            <person name="Abouelleil A."/>
            <person name="Alvarado L."/>
            <person name="Arachchi H.M."/>
            <person name="Berlin A."/>
            <person name="Chapman S.B."/>
            <person name="Gearin G."/>
            <person name="Goldberg J."/>
            <person name="Griggs A."/>
            <person name="Gujja S."/>
            <person name="Hansen M."/>
            <person name="Heiman D."/>
            <person name="Howarth C."/>
            <person name="Larimer J."/>
            <person name="Lui A."/>
            <person name="MacDonald P.J.P."/>
            <person name="McCowen C."/>
            <person name="Montmayeur A."/>
            <person name="Murphy C."/>
            <person name="Neiman D."/>
            <person name="Pearson M."/>
            <person name="Priest M."/>
            <person name="Roberts A."/>
            <person name="Saif S."/>
            <person name="Shea T."/>
            <person name="Sisk P."/>
            <person name="Stolte C."/>
            <person name="Sykes S."/>
            <person name="Wortman J."/>
            <person name="Nusbaum C."/>
            <person name="Birren B."/>
        </authorList>
    </citation>
    <scope>NUCLEOTIDE SEQUENCE</scope>
    <source>
        <strain evidence="8">ERTm3</strain>
    </source>
</reference>
<gene>
    <name evidence="8" type="ORF">NEQG_02078</name>
</gene>
<dbReference type="GO" id="GO:0016887">
    <property type="term" value="F:ATP hydrolysis activity"/>
    <property type="evidence" value="ECO:0007669"/>
    <property type="project" value="InterPro"/>
</dbReference>
<dbReference type="STRING" id="935791.I3EE84"/>
<keyword evidence="2" id="KW-0813">Transport</keyword>
<evidence type="ECO:0000256" key="1">
    <source>
        <dbReference type="ARBA" id="ARBA00004141"/>
    </source>
</evidence>
<evidence type="ECO:0000256" key="2">
    <source>
        <dbReference type="ARBA" id="ARBA00022448"/>
    </source>
</evidence>
<evidence type="ECO:0000256" key="3">
    <source>
        <dbReference type="ARBA" id="ARBA00022692"/>
    </source>
</evidence>
<dbReference type="Gene3D" id="3.40.50.300">
    <property type="entry name" value="P-loop containing nucleotide triphosphate hydrolases"/>
    <property type="match status" value="1"/>
</dbReference>
<protein>
    <recommendedName>
        <fullName evidence="7">ABC transporter domain-containing protein</fullName>
    </recommendedName>
</protein>
<feature type="transmembrane region" description="Helical" evidence="6">
    <location>
        <begin position="586"/>
        <end position="608"/>
    </location>
</feature>
<feature type="transmembrane region" description="Helical" evidence="6">
    <location>
        <begin position="703"/>
        <end position="722"/>
    </location>
</feature>
<dbReference type="SUPFAM" id="SSF52540">
    <property type="entry name" value="P-loop containing nucleoside triphosphate hydrolases"/>
    <property type="match status" value="1"/>
</dbReference>
<dbReference type="GO" id="GO:0005524">
    <property type="term" value="F:ATP binding"/>
    <property type="evidence" value="ECO:0007669"/>
    <property type="project" value="InterPro"/>
</dbReference>
<name>I3EE84_NEMP3</name>
<evidence type="ECO:0000259" key="7">
    <source>
        <dbReference type="PROSITE" id="PS50893"/>
    </source>
</evidence>
<accession>I3EE84</accession>
<dbReference type="InterPro" id="IPR050352">
    <property type="entry name" value="ABCG_transporters"/>
</dbReference>
<dbReference type="InParanoid" id="I3EE84"/>
<comment type="subcellular location">
    <subcellularLocation>
        <location evidence="1">Membrane</location>
        <topology evidence="1">Multi-pass membrane protein</topology>
    </subcellularLocation>
</comment>
<dbReference type="InterPro" id="IPR003439">
    <property type="entry name" value="ABC_transporter-like_ATP-bd"/>
</dbReference>
<dbReference type="VEuPathDB" id="MicrosporidiaDB:NEQG_02078"/>
<sequence>MEKFERITSKGVVLLKKVSFSLPEGKLIALLGLSGDGKTTLMDSISGMCTPSHTTYGKVYVKNKSGNLVERDAESWFNRVNYTHQDMIAYKGVSLQNILYSTAACYGKKKQEADDYMALLRLSKVKNVLFENLSGGEQRRSMVIAGLLANKELNIWDEPLTGLDSEVARVIISSMQKTKTTDIVTVHQVSEDLIKRFDHVLLMHMSTIVYSGPRSEMQSYFAEKGIQFPSDMFYINYLMKLCAGNSDDHIDTKNIEIFNDLANEIIHSSPGPVASTNIGLLKTQANVSFPRVLQILHRSLCIDRLFKGSSIIGNVLTFLFIGTIASLGTFIMLHSAYNPKNVLLPYFKYSEQQWGAYLANMLNLVKNKLASESTADSKFVEQVTALQIVSANIEWVSALIQIFEYVISLNCISAFLIGPSTFLALDFYRLCRSNIHGKQFTVGDFMCALSIDTFLRKSLIFFVMLMGMLAISVGIMDPIILSSSTIGYAIPISLMFFCSILLGLHSIMLNFAPIPLLLFSIVGGLYAVVINLIPNIILSAVGWVDPSLRACPDTIIPLFVRENTEIWLEVIDRFNTLSFIKSLMKVGLQIGVVFTRFMIVCNPIKYFAQMLSKMCLYMNYIRLDSTMKHSIDSTTINRILKEIELLNPSKSNSSDKLKFQDGSFAIEKLKLFCFSSEPNEVFDKASSLKDISALHIIWSETRFWLLPAVLIVLTGLYTYRHLQPKLRN</sequence>
<organism evidence="8 9">
    <name type="scientific">Nematocida parisii (strain ERTm3)</name>
    <name type="common">Nematode killer fungus</name>
    <dbReference type="NCBI Taxonomy" id="935791"/>
    <lineage>
        <taxon>Eukaryota</taxon>
        <taxon>Fungi</taxon>
        <taxon>Fungi incertae sedis</taxon>
        <taxon>Microsporidia</taxon>
        <taxon>Nematocida</taxon>
    </lineage>
</organism>
<dbReference type="PANTHER" id="PTHR48041:SF91">
    <property type="entry name" value="ABC TRANSPORTER G FAMILY MEMBER 28"/>
    <property type="match status" value="1"/>
</dbReference>
<dbReference type="PANTHER" id="PTHR48041">
    <property type="entry name" value="ABC TRANSPORTER G FAMILY MEMBER 28"/>
    <property type="match status" value="1"/>
</dbReference>
<dbReference type="Pfam" id="PF00005">
    <property type="entry name" value="ABC_tran"/>
    <property type="match status" value="1"/>
</dbReference>
<evidence type="ECO:0000313" key="9">
    <source>
        <dbReference type="Proteomes" id="UP000002872"/>
    </source>
</evidence>
<evidence type="ECO:0000256" key="4">
    <source>
        <dbReference type="ARBA" id="ARBA00022989"/>
    </source>
</evidence>
<dbReference type="GO" id="GO:0042626">
    <property type="term" value="F:ATPase-coupled transmembrane transporter activity"/>
    <property type="evidence" value="ECO:0007669"/>
    <property type="project" value="TreeGrafter"/>
</dbReference>
<evidence type="ECO:0000256" key="6">
    <source>
        <dbReference type="SAM" id="Phobius"/>
    </source>
</evidence>
<feature type="domain" description="ABC transporter" evidence="7">
    <location>
        <begin position="2"/>
        <end position="230"/>
    </location>
</feature>
<dbReference type="PROSITE" id="PS50893">
    <property type="entry name" value="ABC_TRANSPORTER_2"/>
    <property type="match status" value="1"/>
</dbReference>